<dbReference type="KEGG" id="fmg:HYN48_00795"/>
<gene>
    <name evidence="1" type="ORF">HYN48_00795</name>
</gene>
<evidence type="ECO:0000313" key="2">
    <source>
        <dbReference type="Proteomes" id="UP000244193"/>
    </source>
</evidence>
<evidence type="ECO:0000313" key="1">
    <source>
        <dbReference type="EMBL" id="AWA28741.1"/>
    </source>
</evidence>
<reference evidence="1 2" key="1">
    <citation type="submission" date="2018-04" db="EMBL/GenBank/DDBJ databases">
        <title>Genome sequencing of Flavobacterium sp. HYN0048.</title>
        <authorList>
            <person name="Yi H."/>
            <person name="Baek C."/>
        </authorList>
    </citation>
    <scope>NUCLEOTIDE SEQUENCE [LARGE SCALE GENOMIC DNA]</scope>
    <source>
        <strain evidence="1 2">HYN0048</strain>
    </source>
</reference>
<keyword evidence="2" id="KW-1185">Reference proteome</keyword>
<sequence length="81" mass="9057">MPACEAEGRAVCEVWLTVKFPMLSQFLQLRVTIIARIANGKLFEKDAAFCGFQKATNGSSFENLQKRADLKKLAVKSRTSF</sequence>
<dbReference type="Proteomes" id="UP000244193">
    <property type="component" value="Chromosome"/>
</dbReference>
<organism evidence="1 2">
    <name type="scientific">Flavobacterium magnum</name>
    <dbReference type="NCBI Taxonomy" id="2162713"/>
    <lineage>
        <taxon>Bacteria</taxon>
        <taxon>Pseudomonadati</taxon>
        <taxon>Bacteroidota</taxon>
        <taxon>Flavobacteriia</taxon>
        <taxon>Flavobacteriales</taxon>
        <taxon>Flavobacteriaceae</taxon>
        <taxon>Flavobacterium</taxon>
    </lineage>
</organism>
<dbReference type="AlphaFoldDB" id="A0A2S0RCA2"/>
<accession>A0A2S0RCA2</accession>
<name>A0A2S0RCA2_9FLAO</name>
<proteinExistence type="predicted"/>
<dbReference type="EMBL" id="CP028811">
    <property type="protein sequence ID" value="AWA28741.1"/>
    <property type="molecule type" value="Genomic_DNA"/>
</dbReference>
<protein>
    <submittedName>
        <fullName evidence="1">Uncharacterized protein</fullName>
    </submittedName>
</protein>